<dbReference type="OrthoDB" id="1524907at2"/>
<dbReference type="Pfam" id="PF04993">
    <property type="entry name" value="TfoX_N"/>
    <property type="match status" value="1"/>
</dbReference>
<evidence type="ECO:0000313" key="2">
    <source>
        <dbReference type="EMBL" id="TXB68229.1"/>
    </source>
</evidence>
<protein>
    <submittedName>
        <fullName evidence="2">TfoX/Sxy family protein</fullName>
    </submittedName>
</protein>
<dbReference type="AlphaFoldDB" id="A0A5C6S2R9"/>
<dbReference type="RefSeq" id="WP_147099483.1">
    <property type="nucleotide sequence ID" value="NZ_JBHUFH010000003.1"/>
</dbReference>
<evidence type="ECO:0000313" key="3">
    <source>
        <dbReference type="Proteomes" id="UP000321562"/>
    </source>
</evidence>
<organism evidence="2 3">
    <name type="scientific">Paracoccus aurantiacus</name>
    <dbReference type="NCBI Taxonomy" id="2599412"/>
    <lineage>
        <taxon>Bacteria</taxon>
        <taxon>Pseudomonadati</taxon>
        <taxon>Pseudomonadota</taxon>
        <taxon>Alphaproteobacteria</taxon>
        <taxon>Rhodobacterales</taxon>
        <taxon>Paracoccaceae</taxon>
        <taxon>Paracoccus</taxon>
    </lineage>
</organism>
<dbReference type="InterPro" id="IPR007076">
    <property type="entry name" value="TfoX_N"/>
</dbReference>
<comment type="caution">
    <text evidence="2">The sequence shown here is derived from an EMBL/GenBank/DDBJ whole genome shotgun (WGS) entry which is preliminary data.</text>
</comment>
<dbReference type="SUPFAM" id="SSF159894">
    <property type="entry name" value="YgaC/TfoX-N like"/>
    <property type="match status" value="1"/>
</dbReference>
<dbReference type="Gene3D" id="3.30.1460.30">
    <property type="entry name" value="YgaC/TfoX-N like chaperone"/>
    <property type="match status" value="1"/>
</dbReference>
<accession>A0A5C6S2R9</accession>
<keyword evidence="3" id="KW-1185">Reference proteome</keyword>
<dbReference type="EMBL" id="VOPL01000005">
    <property type="protein sequence ID" value="TXB68229.1"/>
    <property type="molecule type" value="Genomic_DNA"/>
</dbReference>
<feature type="domain" description="TfoX N-terminal" evidence="1">
    <location>
        <begin position="15"/>
        <end position="97"/>
    </location>
</feature>
<evidence type="ECO:0000259" key="1">
    <source>
        <dbReference type="Pfam" id="PF04993"/>
    </source>
</evidence>
<name>A0A5C6S2R9_9RHOB</name>
<reference evidence="2 3" key="1">
    <citation type="submission" date="2019-08" db="EMBL/GenBank/DDBJ databases">
        <authorList>
            <person name="Ye J."/>
        </authorList>
    </citation>
    <scope>NUCLEOTIDE SEQUENCE [LARGE SCALE GENOMIC DNA]</scope>
    <source>
        <strain evidence="2 3">TK008</strain>
    </source>
</reference>
<gene>
    <name evidence="2" type="ORF">FQV27_13695</name>
</gene>
<dbReference type="Proteomes" id="UP000321562">
    <property type="component" value="Unassembled WGS sequence"/>
</dbReference>
<sequence length="107" mass="11547">MGTTKEQAAAIVAKLTPAGEVVARPMFGDYGIYLDGVIFGVICDGQLFIKPTDAARAVLRNPAEGIPYHNARPHLRIEPEDLDDPGHMARILSLTVANLPKKAGKKR</sequence>
<proteinExistence type="predicted"/>